<sequence length="218" mass="24440">MKENKVMKIFEIKNLSLTDGEKEILNNVSLEIEEGSHLTITGPSGGGKSTLLKAIASLVDYNSGELLYKGKSLKEIDPILYRREVSYCFQQPVLFGETVKDCLTFPFEIRKLSFDENKVISLLSEVNLSSEFLSQEIAKLSGGEKQRVALVRNMIFAPKVILLDEVTAGLDSENKEIVRQFVKKQMATVIEVTHDNEELEEAQKLVRIEDGGLISNNE</sequence>
<comment type="subcellular location">
    <subcellularLocation>
        <location evidence="1">Cell membrane</location>
        <topology evidence="1">Peripheral membrane protein</topology>
    </subcellularLocation>
</comment>
<dbReference type="InterPro" id="IPR017871">
    <property type="entry name" value="ABC_transporter-like_CS"/>
</dbReference>
<dbReference type="InterPro" id="IPR003439">
    <property type="entry name" value="ABC_transporter-like_ATP-bd"/>
</dbReference>
<evidence type="ECO:0000256" key="4">
    <source>
        <dbReference type="ARBA" id="ARBA00022741"/>
    </source>
</evidence>
<gene>
    <name evidence="7" type="ORF">HNQ37_001581</name>
</gene>
<dbReference type="Gene3D" id="3.40.50.300">
    <property type="entry name" value="P-loop containing nucleotide triphosphate hydrolases"/>
    <property type="match status" value="1"/>
</dbReference>
<evidence type="ECO:0000256" key="1">
    <source>
        <dbReference type="ARBA" id="ARBA00004202"/>
    </source>
</evidence>
<dbReference type="GO" id="GO:0005886">
    <property type="term" value="C:plasma membrane"/>
    <property type="evidence" value="ECO:0007669"/>
    <property type="project" value="UniProtKB-SubCell"/>
</dbReference>
<dbReference type="GO" id="GO:0016887">
    <property type="term" value="F:ATP hydrolysis activity"/>
    <property type="evidence" value="ECO:0007669"/>
    <property type="project" value="InterPro"/>
</dbReference>
<reference evidence="7 8" key="1">
    <citation type="submission" date="2020-08" db="EMBL/GenBank/DDBJ databases">
        <title>Genomic Encyclopedia of Type Strains, Phase IV (KMG-IV): sequencing the most valuable type-strain genomes for metagenomic binning, comparative biology and taxonomic classification.</title>
        <authorList>
            <person name="Goeker M."/>
        </authorList>
    </citation>
    <scope>NUCLEOTIDE SEQUENCE [LARGE SCALE GENOMIC DNA]</scope>
    <source>
        <strain evidence="7 8">DSM 14925</strain>
    </source>
</reference>
<keyword evidence="2" id="KW-0813">Transport</keyword>
<organism evidence="7 8">
    <name type="scientific">Lactovum miscens</name>
    <dbReference type="NCBI Taxonomy" id="190387"/>
    <lineage>
        <taxon>Bacteria</taxon>
        <taxon>Bacillati</taxon>
        <taxon>Bacillota</taxon>
        <taxon>Bacilli</taxon>
        <taxon>Lactobacillales</taxon>
        <taxon>Streptococcaceae</taxon>
        <taxon>Lactovum</taxon>
    </lineage>
</organism>
<evidence type="ECO:0000256" key="2">
    <source>
        <dbReference type="ARBA" id="ARBA00022448"/>
    </source>
</evidence>
<dbReference type="SUPFAM" id="SSF52540">
    <property type="entry name" value="P-loop containing nucleoside triphosphate hydrolases"/>
    <property type="match status" value="1"/>
</dbReference>
<dbReference type="AlphaFoldDB" id="A0A841C8P8"/>
<keyword evidence="4" id="KW-0547">Nucleotide-binding</keyword>
<keyword evidence="8" id="KW-1185">Reference proteome</keyword>
<evidence type="ECO:0000313" key="8">
    <source>
        <dbReference type="Proteomes" id="UP000562464"/>
    </source>
</evidence>
<evidence type="ECO:0000256" key="5">
    <source>
        <dbReference type="ARBA" id="ARBA00022840"/>
    </source>
</evidence>
<dbReference type="PANTHER" id="PTHR43423:SF1">
    <property type="entry name" value="ABC TRANSPORTER I FAMILY MEMBER 17"/>
    <property type="match status" value="1"/>
</dbReference>
<evidence type="ECO:0000313" key="7">
    <source>
        <dbReference type="EMBL" id="MBB5888677.1"/>
    </source>
</evidence>
<comment type="caution">
    <text evidence="7">The sequence shown here is derived from an EMBL/GenBank/DDBJ whole genome shotgun (WGS) entry which is preliminary data.</text>
</comment>
<dbReference type="InterPro" id="IPR015856">
    <property type="entry name" value="ABC_transpr_CbiO/EcfA_su"/>
</dbReference>
<accession>A0A841C8P8</accession>
<dbReference type="PROSITE" id="PS50893">
    <property type="entry name" value="ABC_TRANSPORTER_2"/>
    <property type="match status" value="1"/>
</dbReference>
<name>A0A841C8P8_9LACT</name>
<keyword evidence="3" id="KW-0592">Phosphate transport</keyword>
<dbReference type="PROSITE" id="PS00211">
    <property type="entry name" value="ABC_TRANSPORTER_1"/>
    <property type="match status" value="1"/>
</dbReference>
<dbReference type="PANTHER" id="PTHR43423">
    <property type="entry name" value="ABC TRANSPORTER I FAMILY MEMBER 17"/>
    <property type="match status" value="1"/>
</dbReference>
<dbReference type="CDD" id="cd03225">
    <property type="entry name" value="ABC_cobalt_CbiO_domain1"/>
    <property type="match status" value="1"/>
</dbReference>
<dbReference type="EMBL" id="JACHHV010000038">
    <property type="protein sequence ID" value="MBB5888677.1"/>
    <property type="molecule type" value="Genomic_DNA"/>
</dbReference>
<dbReference type="GO" id="GO:0006817">
    <property type="term" value="P:phosphate ion transport"/>
    <property type="evidence" value="ECO:0007669"/>
    <property type="project" value="UniProtKB-KW"/>
</dbReference>
<dbReference type="Proteomes" id="UP000562464">
    <property type="component" value="Unassembled WGS sequence"/>
</dbReference>
<feature type="domain" description="ABC transporter" evidence="6">
    <location>
        <begin position="10"/>
        <end position="218"/>
    </location>
</feature>
<protein>
    <submittedName>
        <fullName evidence="7">Putative ABC transport system ATP-binding protein</fullName>
    </submittedName>
</protein>
<keyword evidence="5 7" id="KW-0067">ATP-binding</keyword>
<evidence type="ECO:0000259" key="6">
    <source>
        <dbReference type="PROSITE" id="PS50893"/>
    </source>
</evidence>
<dbReference type="SMART" id="SM00382">
    <property type="entry name" value="AAA"/>
    <property type="match status" value="1"/>
</dbReference>
<proteinExistence type="predicted"/>
<evidence type="ECO:0000256" key="3">
    <source>
        <dbReference type="ARBA" id="ARBA00022592"/>
    </source>
</evidence>
<dbReference type="GO" id="GO:0005524">
    <property type="term" value="F:ATP binding"/>
    <property type="evidence" value="ECO:0007669"/>
    <property type="project" value="UniProtKB-KW"/>
</dbReference>
<dbReference type="InterPro" id="IPR027417">
    <property type="entry name" value="P-loop_NTPase"/>
</dbReference>
<dbReference type="Pfam" id="PF00005">
    <property type="entry name" value="ABC_tran"/>
    <property type="match status" value="1"/>
</dbReference>
<dbReference type="GO" id="GO:0022857">
    <property type="term" value="F:transmembrane transporter activity"/>
    <property type="evidence" value="ECO:0007669"/>
    <property type="project" value="UniProtKB-ARBA"/>
</dbReference>
<dbReference type="InterPro" id="IPR003593">
    <property type="entry name" value="AAA+_ATPase"/>
</dbReference>